<gene>
    <name evidence="1" type="ORF">NA56DRAFT_647515</name>
</gene>
<sequence>MGKATCPICHRTFLRSFTRPSKQCPSCTTALSISTHSNPPEYNPSPGFSKTEQTLVAKAFFDRPAEMNLKSREIRFPDGTVAREEYQTSTGVWKLVEGVFEWWSGGVKVV</sequence>
<evidence type="ECO:0000313" key="1">
    <source>
        <dbReference type="EMBL" id="PMD19080.1"/>
    </source>
</evidence>
<dbReference type="OrthoDB" id="10306814at2759"/>
<dbReference type="AlphaFoldDB" id="A0A2J6PYG6"/>
<protein>
    <submittedName>
        <fullName evidence="1">Uncharacterized protein</fullName>
    </submittedName>
</protein>
<accession>A0A2J6PYG6</accession>
<dbReference type="Proteomes" id="UP000235672">
    <property type="component" value="Unassembled WGS sequence"/>
</dbReference>
<organism evidence="1 2">
    <name type="scientific">Hyaloscypha hepaticicola</name>
    <dbReference type="NCBI Taxonomy" id="2082293"/>
    <lineage>
        <taxon>Eukaryota</taxon>
        <taxon>Fungi</taxon>
        <taxon>Dikarya</taxon>
        <taxon>Ascomycota</taxon>
        <taxon>Pezizomycotina</taxon>
        <taxon>Leotiomycetes</taxon>
        <taxon>Helotiales</taxon>
        <taxon>Hyaloscyphaceae</taxon>
        <taxon>Hyaloscypha</taxon>
    </lineage>
</organism>
<dbReference type="EMBL" id="KZ613491">
    <property type="protein sequence ID" value="PMD19080.1"/>
    <property type="molecule type" value="Genomic_DNA"/>
</dbReference>
<evidence type="ECO:0000313" key="2">
    <source>
        <dbReference type="Proteomes" id="UP000235672"/>
    </source>
</evidence>
<name>A0A2J6PYG6_9HELO</name>
<reference evidence="1 2" key="1">
    <citation type="submission" date="2016-05" db="EMBL/GenBank/DDBJ databases">
        <title>A degradative enzymes factory behind the ericoid mycorrhizal symbiosis.</title>
        <authorList>
            <consortium name="DOE Joint Genome Institute"/>
            <person name="Martino E."/>
            <person name="Morin E."/>
            <person name="Grelet G."/>
            <person name="Kuo A."/>
            <person name="Kohler A."/>
            <person name="Daghino S."/>
            <person name="Barry K."/>
            <person name="Choi C."/>
            <person name="Cichocki N."/>
            <person name="Clum A."/>
            <person name="Copeland A."/>
            <person name="Hainaut M."/>
            <person name="Haridas S."/>
            <person name="Labutti K."/>
            <person name="Lindquist E."/>
            <person name="Lipzen A."/>
            <person name="Khouja H.-R."/>
            <person name="Murat C."/>
            <person name="Ohm R."/>
            <person name="Olson A."/>
            <person name="Spatafora J."/>
            <person name="Veneault-Fourrey C."/>
            <person name="Henrissat B."/>
            <person name="Grigoriev I."/>
            <person name="Martin F."/>
            <person name="Perotto S."/>
        </authorList>
    </citation>
    <scope>NUCLEOTIDE SEQUENCE [LARGE SCALE GENOMIC DNA]</scope>
    <source>
        <strain evidence="1 2">UAMH 7357</strain>
    </source>
</reference>
<keyword evidence="2" id="KW-1185">Reference proteome</keyword>
<proteinExistence type="predicted"/>